<sequence>MDRRLSHDLQLQNKMASLDIRLKKVNKVYREGDVIAGVVVVQSKGELPHQGITLNMEGMVNLLLSTKSVGLFEAFYNSLKPIQLLNYNLDVIKPGKLPSGKTEIPFEVPLKPKPGKTLYETYHGVFVNIQYLIKVEMKRSLLNKDLQKQTEFIIEYKNQEEKAKAKPVNFTITPDTLTNVKKQNVPQFKVKGHIDSSCLQITKPLTGQLTVESCEAPIKSIEIQLVRVETCGCAEGYAKDATEIQNIQIAEGDVVRKMAIPLYMVFPRLFTCPSLSTNNFKVDFEINIVVVFADDHLVTENFPLRLTRF</sequence>
<evidence type="ECO:0000256" key="6">
    <source>
        <dbReference type="ARBA" id="ARBA00093474"/>
    </source>
</evidence>
<dbReference type="FunFam" id="2.60.40.640:FF:000008">
    <property type="entry name" value="Down syndrome critical region protein 3"/>
    <property type="match status" value="1"/>
</dbReference>
<evidence type="ECO:0000256" key="1">
    <source>
        <dbReference type="ARBA" id="ARBA00004177"/>
    </source>
</evidence>
<evidence type="ECO:0000256" key="5">
    <source>
        <dbReference type="ARBA" id="ARBA00093280"/>
    </source>
</evidence>
<dbReference type="STRING" id="188477.A0A3S0ZLV3"/>
<comment type="subunit">
    <text evidence="6">Component of the commander complex that is essential for endosomal recycling of transmembrane cargos; the commander complex is composed of the CCC subcomplex and the retriever subcomplex. Component of the heterotrimeric retriever complex consisting of VPS26C, VPS29 and VPS35L; within the complex interacts with VPS35L. Interacts with SNX17 (via C-terminus); the interaction is direct and associates SNX17 with the retriever complex. Interacts with SNX31; the interaction is direct.</text>
</comment>
<dbReference type="InterPro" id="IPR028934">
    <property type="entry name" value="Vps26-related"/>
</dbReference>
<dbReference type="AlphaFoldDB" id="A0A3S0ZLV3"/>
<dbReference type="SUPFAM" id="SSF81296">
    <property type="entry name" value="E set domains"/>
    <property type="match status" value="1"/>
</dbReference>
<keyword evidence="3" id="KW-0967">Endosome</keyword>
<keyword evidence="8" id="KW-1185">Reference proteome</keyword>
<comment type="subcellular location">
    <subcellularLocation>
        <location evidence="1">Endosome</location>
    </subcellularLocation>
</comment>
<dbReference type="InterPro" id="IPR014756">
    <property type="entry name" value="Ig_E-set"/>
</dbReference>
<dbReference type="InterPro" id="IPR014752">
    <property type="entry name" value="Arrestin-like_C"/>
</dbReference>
<evidence type="ECO:0000256" key="4">
    <source>
        <dbReference type="ARBA" id="ARBA00067597"/>
    </source>
</evidence>
<reference evidence="7 8" key="1">
    <citation type="submission" date="2019-01" db="EMBL/GenBank/DDBJ databases">
        <title>A draft genome assembly of the solar-powered sea slug Elysia chlorotica.</title>
        <authorList>
            <person name="Cai H."/>
            <person name="Li Q."/>
            <person name="Fang X."/>
            <person name="Li J."/>
            <person name="Curtis N.E."/>
            <person name="Altenburger A."/>
            <person name="Shibata T."/>
            <person name="Feng M."/>
            <person name="Maeda T."/>
            <person name="Schwartz J.A."/>
            <person name="Shigenobu S."/>
            <person name="Lundholm N."/>
            <person name="Nishiyama T."/>
            <person name="Yang H."/>
            <person name="Hasebe M."/>
            <person name="Li S."/>
            <person name="Pierce S.K."/>
            <person name="Wang J."/>
        </authorList>
    </citation>
    <scope>NUCLEOTIDE SEQUENCE [LARGE SCALE GENOMIC DNA]</scope>
    <source>
        <strain evidence="7">EC2010</strain>
        <tissue evidence="7">Whole organism of an adult</tissue>
    </source>
</reference>
<dbReference type="Proteomes" id="UP000271974">
    <property type="component" value="Unassembled WGS sequence"/>
</dbReference>
<comment type="similarity">
    <text evidence="2">Belongs to the VPS26 family.</text>
</comment>
<evidence type="ECO:0000313" key="8">
    <source>
        <dbReference type="Proteomes" id="UP000271974"/>
    </source>
</evidence>
<proteinExistence type="inferred from homology"/>
<evidence type="ECO:0000256" key="2">
    <source>
        <dbReference type="ARBA" id="ARBA00009100"/>
    </source>
</evidence>
<dbReference type="FunFam" id="2.60.40.640:FF:000009">
    <property type="entry name" value="Down syndrome critical region protein 3"/>
    <property type="match status" value="1"/>
</dbReference>
<comment type="function">
    <text evidence="5">Component of the commander complex that is essential for endosomal recycling of transmembrane cargos; the commander complex is composed of the CCC subcomplex and the retriever subcomplex. Component of the retriever complex, which is a heterotrimeric complex related to retromer cargo-selective complex (CSC) and essential for retromer-independent retrieval and recycling of numerous cargos such as integrin alpha-5/beta-1 (ITGA5:ITGB1). The recruitment of the retriever complex to the endosomal membrane involves CCC and WASH complexes. In the endosomes, drives the retriever and recycling of NxxY-motif-containing cargo proteins by coupling to SNX17, a cargo essential for the homeostatic maintenance of numerous cell surface proteins associated with processes that include cell migration, cell adhesion, nutrient supply and cell signaling.</text>
</comment>
<dbReference type="EMBL" id="RQTK01000374">
    <property type="protein sequence ID" value="RUS80762.1"/>
    <property type="molecule type" value="Genomic_DNA"/>
</dbReference>
<protein>
    <recommendedName>
        <fullName evidence="4">Vacuolar protein sorting-associated protein 26C</fullName>
    </recommendedName>
</protein>
<dbReference type="GO" id="GO:0005768">
    <property type="term" value="C:endosome"/>
    <property type="evidence" value="ECO:0007669"/>
    <property type="project" value="UniProtKB-SubCell"/>
</dbReference>
<comment type="caution">
    <text evidence="7">The sequence shown here is derived from an EMBL/GenBank/DDBJ whole genome shotgun (WGS) entry which is preliminary data.</text>
</comment>
<gene>
    <name evidence="7" type="ORF">EGW08_011485</name>
</gene>
<dbReference type="Pfam" id="PF03643">
    <property type="entry name" value="Vps26"/>
    <property type="match status" value="1"/>
</dbReference>
<evidence type="ECO:0000256" key="3">
    <source>
        <dbReference type="ARBA" id="ARBA00022753"/>
    </source>
</evidence>
<evidence type="ECO:0000313" key="7">
    <source>
        <dbReference type="EMBL" id="RUS80762.1"/>
    </source>
</evidence>
<dbReference type="Gene3D" id="2.60.40.640">
    <property type="match status" value="2"/>
</dbReference>
<organism evidence="7 8">
    <name type="scientific">Elysia chlorotica</name>
    <name type="common">Eastern emerald elysia</name>
    <name type="synonym">Sea slug</name>
    <dbReference type="NCBI Taxonomy" id="188477"/>
    <lineage>
        <taxon>Eukaryota</taxon>
        <taxon>Metazoa</taxon>
        <taxon>Spiralia</taxon>
        <taxon>Lophotrochozoa</taxon>
        <taxon>Mollusca</taxon>
        <taxon>Gastropoda</taxon>
        <taxon>Heterobranchia</taxon>
        <taxon>Euthyneura</taxon>
        <taxon>Panpulmonata</taxon>
        <taxon>Sacoglossa</taxon>
        <taxon>Placobranchoidea</taxon>
        <taxon>Plakobranchidae</taxon>
        <taxon>Elysia</taxon>
    </lineage>
</organism>
<accession>A0A3S0ZLV3</accession>
<dbReference type="PANTHER" id="PTHR12233">
    <property type="entry name" value="VACUOLAR PROTEIN SORTING 26 RELATED"/>
    <property type="match status" value="1"/>
</dbReference>
<name>A0A3S0ZLV3_ELYCH</name>
<dbReference type="OrthoDB" id="10263384at2759"/>
<dbReference type="GO" id="GO:0006886">
    <property type="term" value="P:intracellular protein transport"/>
    <property type="evidence" value="ECO:0007669"/>
    <property type="project" value="InterPro"/>
</dbReference>